<proteinExistence type="predicted"/>
<organism evidence="1 2">
    <name type="scientific">Adineta steineri</name>
    <dbReference type="NCBI Taxonomy" id="433720"/>
    <lineage>
        <taxon>Eukaryota</taxon>
        <taxon>Metazoa</taxon>
        <taxon>Spiralia</taxon>
        <taxon>Gnathifera</taxon>
        <taxon>Rotifera</taxon>
        <taxon>Eurotatoria</taxon>
        <taxon>Bdelloidea</taxon>
        <taxon>Adinetida</taxon>
        <taxon>Adinetidae</taxon>
        <taxon>Adineta</taxon>
    </lineage>
</organism>
<protein>
    <submittedName>
        <fullName evidence="1">Uncharacterized protein</fullName>
    </submittedName>
</protein>
<gene>
    <name evidence="1" type="ORF">OKA104_LOCUS54515</name>
</gene>
<feature type="non-terminal residue" evidence="1">
    <location>
        <position position="1"/>
    </location>
</feature>
<evidence type="ECO:0000313" key="1">
    <source>
        <dbReference type="EMBL" id="CAF4457736.1"/>
    </source>
</evidence>
<comment type="caution">
    <text evidence="1">The sequence shown here is derived from an EMBL/GenBank/DDBJ whole genome shotgun (WGS) entry which is preliminary data.</text>
</comment>
<evidence type="ECO:0000313" key="2">
    <source>
        <dbReference type="Proteomes" id="UP000663881"/>
    </source>
</evidence>
<dbReference type="Proteomes" id="UP000663881">
    <property type="component" value="Unassembled WGS sequence"/>
</dbReference>
<dbReference type="AlphaFoldDB" id="A0A820SRX5"/>
<reference evidence="1" key="1">
    <citation type="submission" date="2021-02" db="EMBL/GenBank/DDBJ databases">
        <authorList>
            <person name="Nowell W R."/>
        </authorList>
    </citation>
    <scope>NUCLEOTIDE SEQUENCE</scope>
</reference>
<accession>A0A820SRX5</accession>
<sequence>AKNGVIHEFSSSPFARVEHSEEKPNILIDAELNGLQNGV</sequence>
<dbReference type="EMBL" id="CAJOAY010036511">
    <property type="protein sequence ID" value="CAF4457736.1"/>
    <property type="molecule type" value="Genomic_DNA"/>
</dbReference>
<name>A0A820SRX5_9BILA</name>